<comment type="caution">
    <text evidence="2">The sequence shown here is derived from an EMBL/GenBank/DDBJ whole genome shotgun (WGS) entry which is preliminary data.</text>
</comment>
<name>A0ABN8LJ36_9CNID</name>
<feature type="compositionally biased region" description="Low complexity" evidence="1">
    <location>
        <begin position="70"/>
        <end position="80"/>
    </location>
</feature>
<gene>
    <name evidence="2" type="ORF">PEVE_00035464</name>
</gene>
<feature type="region of interest" description="Disordered" evidence="1">
    <location>
        <begin position="97"/>
        <end position="218"/>
    </location>
</feature>
<feature type="compositionally biased region" description="Basic residues" evidence="1">
    <location>
        <begin position="15"/>
        <end position="25"/>
    </location>
</feature>
<keyword evidence="3" id="KW-1185">Reference proteome</keyword>
<reference evidence="2 3" key="1">
    <citation type="submission" date="2022-05" db="EMBL/GenBank/DDBJ databases">
        <authorList>
            <consortium name="Genoscope - CEA"/>
            <person name="William W."/>
        </authorList>
    </citation>
    <scope>NUCLEOTIDE SEQUENCE [LARGE SCALE GENOMIC DNA]</scope>
</reference>
<dbReference type="EMBL" id="CALNXI010000055">
    <property type="protein sequence ID" value="CAH3017124.1"/>
    <property type="molecule type" value="Genomic_DNA"/>
</dbReference>
<feature type="region of interest" description="Disordered" evidence="1">
    <location>
        <begin position="1"/>
        <end position="83"/>
    </location>
</feature>
<evidence type="ECO:0000313" key="2">
    <source>
        <dbReference type="EMBL" id="CAH3017124.1"/>
    </source>
</evidence>
<organism evidence="2 3">
    <name type="scientific">Porites evermanni</name>
    <dbReference type="NCBI Taxonomy" id="104178"/>
    <lineage>
        <taxon>Eukaryota</taxon>
        <taxon>Metazoa</taxon>
        <taxon>Cnidaria</taxon>
        <taxon>Anthozoa</taxon>
        <taxon>Hexacorallia</taxon>
        <taxon>Scleractinia</taxon>
        <taxon>Fungiina</taxon>
        <taxon>Poritidae</taxon>
        <taxon>Porites</taxon>
    </lineage>
</organism>
<protein>
    <submittedName>
        <fullName evidence="2">Uncharacterized protein</fullName>
    </submittedName>
</protein>
<accession>A0ABN8LJ36</accession>
<feature type="compositionally biased region" description="Basic and acidic residues" evidence="1">
    <location>
        <begin position="199"/>
        <end position="210"/>
    </location>
</feature>
<dbReference type="Proteomes" id="UP001159427">
    <property type="component" value="Unassembled WGS sequence"/>
</dbReference>
<feature type="compositionally biased region" description="Basic and acidic residues" evidence="1">
    <location>
        <begin position="1"/>
        <end position="14"/>
    </location>
</feature>
<sequence length="218" mass="25735">MYHFPKPFEEEQRKERKRARRRRRRETTQKLISSRREQPQQATFPVIVERTRALSPPTSRHRSRKYYSPDFSSSHSGYESEYSDGEEFYGMGCVNRESTASHSKRSKLPAPKTHVGESSYQKKRSKKKKKGLKLDEDYSHPLYPSFLERPPSRNGVNFVMDSPYRNMDPIPARKSKENMPGFSELSELKSLKKPNKLPPIDKDNRMHTDEYPFGMKRF</sequence>
<proteinExistence type="predicted"/>
<evidence type="ECO:0000313" key="3">
    <source>
        <dbReference type="Proteomes" id="UP001159427"/>
    </source>
</evidence>
<feature type="compositionally biased region" description="Basic residues" evidence="1">
    <location>
        <begin position="121"/>
        <end position="131"/>
    </location>
</feature>
<evidence type="ECO:0000256" key="1">
    <source>
        <dbReference type="SAM" id="MobiDB-lite"/>
    </source>
</evidence>